<dbReference type="Proteomes" id="UP000006008">
    <property type="component" value="Unassembled WGS sequence"/>
</dbReference>
<sequence>MNLLISELVGLIKPGMIVWLGRLLLASDRKPDREYKTKPDAGASGLA</sequence>
<organism evidence="1 2">
    <name type="scientific">Alistipes indistinctus YIT 12060</name>
    <dbReference type="NCBI Taxonomy" id="742725"/>
    <lineage>
        <taxon>Bacteria</taxon>
        <taxon>Pseudomonadati</taxon>
        <taxon>Bacteroidota</taxon>
        <taxon>Bacteroidia</taxon>
        <taxon>Bacteroidales</taxon>
        <taxon>Rikenellaceae</taxon>
        <taxon>Alistipes</taxon>
    </lineage>
</organism>
<protein>
    <submittedName>
        <fullName evidence="1">Uncharacterized protein</fullName>
    </submittedName>
</protein>
<dbReference type="HOGENOM" id="CLU_3163834_0_0_10"/>
<keyword evidence="2" id="KW-1185">Reference proteome</keyword>
<gene>
    <name evidence="1" type="ORF">HMPREF9450_01753</name>
</gene>
<accession>G5HAT8</accession>
<name>G5HAT8_9BACT</name>
<proteinExistence type="predicted"/>
<dbReference type="STRING" id="742725.HMPREF9450_01753"/>
<dbReference type="PATRIC" id="fig|742725.3.peg.1849"/>
<dbReference type="AlphaFoldDB" id="G5HAT8"/>
<evidence type="ECO:0000313" key="1">
    <source>
        <dbReference type="EMBL" id="EHB91704.1"/>
    </source>
</evidence>
<evidence type="ECO:0000313" key="2">
    <source>
        <dbReference type="Proteomes" id="UP000006008"/>
    </source>
</evidence>
<dbReference type="EMBL" id="ADLD01000013">
    <property type="protein sequence ID" value="EHB91704.1"/>
    <property type="molecule type" value="Genomic_DNA"/>
</dbReference>
<comment type="caution">
    <text evidence="1">The sequence shown here is derived from an EMBL/GenBank/DDBJ whole genome shotgun (WGS) entry which is preliminary data.</text>
</comment>
<reference evidence="1 2" key="1">
    <citation type="submission" date="2011-08" db="EMBL/GenBank/DDBJ databases">
        <title>The Genome Sequence of Alistipes indistinctus YIT 12060.</title>
        <authorList>
            <consortium name="The Broad Institute Genome Sequencing Platform"/>
            <person name="Earl A."/>
            <person name="Ward D."/>
            <person name="Feldgarden M."/>
            <person name="Gevers D."/>
            <person name="Morotomi M."/>
            <person name="Young S.K."/>
            <person name="Zeng Q."/>
            <person name="Gargeya S."/>
            <person name="Fitzgerald M."/>
            <person name="Haas B."/>
            <person name="Abouelleil A."/>
            <person name="Alvarado L."/>
            <person name="Arachchi H.M."/>
            <person name="Berlin A."/>
            <person name="Brown A."/>
            <person name="Chapman S.B."/>
            <person name="Chen Z."/>
            <person name="Dunbar C."/>
            <person name="Freedman E."/>
            <person name="Gearin G."/>
            <person name="Gellesch M."/>
            <person name="Goldberg J."/>
            <person name="Griggs A."/>
            <person name="Gujja S."/>
            <person name="Heiman D."/>
            <person name="Howarth C."/>
            <person name="Larson L."/>
            <person name="Lui A."/>
            <person name="MacDonald P.J.P."/>
            <person name="Montmayeur A."/>
            <person name="Murphy C."/>
            <person name="Neiman D."/>
            <person name="Pearson M."/>
            <person name="Priest M."/>
            <person name="Roberts A."/>
            <person name="Saif S."/>
            <person name="Shea T."/>
            <person name="Shenoy N."/>
            <person name="Sisk P."/>
            <person name="Stolte C."/>
            <person name="Sykes S."/>
            <person name="Wortman J."/>
            <person name="Nusbaum C."/>
            <person name="Birren B."/>
        </authorList>
    </citation>
    <scope>NUCLEOTIDE SEQUENCE [LARGE SCALE GENOMIC DNA]</scope>
    <source>
        <strain evidence="1 2">YIT 12060</strain>
    </source>
</reference>